<dbReference type="EMBL" id="JAPFFF010000004">
    <property type="protein sequence ID" value="KAK8891701.1"/>
    <property type="molecule type" value="Genomic_DNA"/>
</dbReference>
<feature type="region of interest" description="Disordered" evidence="1">
    <location>
        <begin position="1838"/>
        <end position="1885"/>
    </location>
</feature>
<dbReference type="PANTHER" id="PTHR15977">
    <property type="entry name" value="CILIA- AND FLAGELLA-ASSOCIATED PROTEIN 46"/>
    <property type="match status" value="1"/>
</dbReference>
<gene>
    <name evidence="2" type="ORF">M9Y10_028921</name>
</gene>
<evidence type="ECO:0000313" key="2">
    <source>
        <dbReference type="EMBL" id="KAK8891701.1"/>
    </source>
</evidence>
<feature type="compositionally biased region" description="Basic residues" evidence="1">
    <location>
        <begin position="1853"/>
        <end position="1862"/>
    </location>
</feature>
<feature type="region of interest" description="Disordered" evidence="1">
    <location>
        <begin position="1155"/>
        <end position="1198"/>
    </location>
</feature>
<proteinExistence type="predicted"/>
<evidence type="ECO:0000256" key="1">
    <source>
        <dbReference type="SAM" id="MobiDB-lite"/>
    </source>
</evidence>
<dbReference type="InterPro" id="IPR011990">
    <property type="entry name" value="TPR-like_helical_dom_sf"/>
</dbReference>
<name>A0ABR2KKV0_9EUKA</name>
<dbReference type="InterPro" id="IPR039586">
    <property type="entry name" value="CFAP46"/>
</dbReference>
<protein>
    <submittedName>
        <fullName evidence="2">Cfap46p</fullName>
    </submittedName>
</protein>
<comment type="caution">
    <text evidence="2">The sequence shown here is derived from an EMBL/GenBank/DDBJ whole genome shotgun (WGS) entry which is preliminary data.</text>
</comment>
<feature type="region of interest" description="Disordered" evidence="1">
    <location>
        <begin position="701"/>
        <end position="734"/>
    </location>
</feature>
<accession>A0ABR2KKV0</accession>
<organism evidence="2 3">
    <name type="scientific">Tritrichomonas musculus</name>
    <dbReference type="NCBI Taxonomy" id="1915356"/>
    <lineage>
        <taxon>Eukaryota</taxon>
        <taxon>Metamonada</taxon>
        <taxon>Parabasalia</taxon>
        <taxon>Tritrichomonadida</taxon>
        <taxon>Tritrichomonadidae</taxon>
        <taxon>Tritrichomonas</taxon>
    </lineage>
</organism>
<reference evidence="2 3" key="1">
    <citation type="submission" date="2024-04" db="EMBL/GenBank/DDBJ databases">
        <title>Tritrichomonas musculus Genome.</title>
        <authorList>
            <person name="Alves-Ferreira E."/>
            <person name="Grigg M."/>
            <person name="Lorenzi H."/>
            <person name="Galac M."/>
        </authorList>
    </citation>
    <scope>NUCLEOTIDE SEQUENCE [LARGE SCALE GENOMIC DNA]</scope>
    <source>
        <strain evidence="2 3">EAF2021</strain>
    </source>
</reference>
<dbReference type="SUPFAM" id="SSF48452">
    <property type="entry name" value="TPR-like"/>
    <property type="match status" value="1"/>
</dbReference>
<dbReference type="PANTHER" id="PTHR15977:SF15">
    <property type="entry name" value="CILIA- AND FLAGELLA-ASSOCIATED PROTEIN 46"/>
    <property type="match status" value="1"/>
</dbReference>
<dbReference type="Proteomes" id="UP001470230">
    <property type="component" value="Unassembled WGS sequence"/>
</dbReference>
<evidence type="ECO:0000313" key="3">
    <source>
        <dbReference type="Proteomes" id="UP001470230"/>
    </source>
</evidence>
<keyword evidence="3" id="KW-1185">Reference proteome</keyword>
<feature type="compositionally biased region" description="Polar residues" evidence="1">
    <location>
        <begin position="1839"/>
        <end position="1852"/>
    </location>
</feature>
<feature type="compositionally biased region" description="Polar residues" evidence="1">
    <location>
        <begin position="1186"/>
        <end position="1198"/>
    </location>
</feature>
<sequence>MEQSLRLLLTGGTQLNEQTLLNVFNKINSNGQPSFSSDLYILTAERLLDLPPPLQKHIIQKAETMVRTYNRLQEPDNQFQIRALICHSLINSHRAKQQRGIPAAELNLKAIDYLYRALRLIQSNSLYLPLALRASFLFYQVAFPFFVGYQRHHLSQVTPIVLSLLESHLTGNFDSTLRLYIAISLLHCCILDDFSKCDDASKQMAKLFTLVPIDLLQLRYNLLHLYTHFSRKSSGALLKQKLDLNEQLQKAVIMYQTARSNNATTTKDLAEVFKICTAFIESKKEPCEETYVAEIIIAETGRLAAQFNQVQVAEDCLSKASTARSPLARIHGMLITSELALSKSDSMTLDEKCETVNSCCHIMSLAMYQGDLVTVQDAAALLWSHALKILSNHGNLIKRYLITSCDILSKVNSQVNLLRSQMHFALAKIFESEKDNAKALDHLKKALSLDYFWSDHPTKLIHPFDRFIVPFYRMLNVTFDSYGQQATVPDEAYAQIAIQKKINNESLANAFKIIKGISLTDASLLDAIDASHFATVYFEIIRCASLNNSHQIAVDACSQFLTYDFDATTFDTTVEIQCESTVYGITSAFKCKPQNNSSAVDFVRFSIDRSKLLKKNRLAYNSIAAIWNSFFSLQDPADCVDYIDFLNDCVTNIFEADFKESKDLVGQFVNFYVQIVMIDANNAEQQIILAQQQQSQQSQTIQQNQANQTQTQSQSQSQNQNQKKKQPTIDPVKQKQLKSAEDILIKALPIATSIYEKKALVDRLVEIYGKRNQLPPNQSDPELSILVQLATVLNDKVQHKNEILSSVFSSIQQIKQPVLLVLLSEKACRLEMYQISIDASSKAIDAITSNTKNKDELYHLGLARFYRGLSYLKLIQPDLQEFHCQDKLRFDSAADFLKASLHFNEAKSMNNAKLSLSYFVSTVSVGEDYPNFRSLTTQLLSDSIQIARKVNIPDELRVRLFRIFLKALIDQKDWPLCKKTIQNAIGQLNKTFIGGIWELNLIVTFNADCQKSEQPLIDEMLRVKQLGNEEYQSKLWTFVADLSHDKEIQQTSLIKAINVLNQEDVEERFRAQLNYARWLYQNNFEWAEINKIISQSEETIKDLPPEKNIELKIEAVAFKIESTTDIEIFNEVSQSLIDLSNQLWSVTTSSIVDSAEDDDTQSSQLIQQQPNKETKRSGSRGKGNIRRSQSSNSVDNYDEQPTTIEEWIQLFQNIEKHRPFPTMNSYRFISNLLKIIDIIQNVGLEFYLLNFWYHALLFAKHSLQWPRFEQYLHLKLKVFLDRLNVILPLENSNDYLLTEDEKSDWQQKVGRFLNDPPVSRLPPLRKLLNKEAKILIYLGEYKDALYLLNSAMNQAEQVNDKETLAESILLVATIKSRSGENQAAIELLSKSGQSIEKADIQFWIDWFSAAFLISDVSNTSDFVLNLIGQFTQSCLSNKNISISETILVYDFYKNAALNMSPAAASSFYENSLKNKIFPPEKFLPTIDLLLAFWWRSLLDSNYPSSLSHFKEFGNEVLNIVNVCSDLYNKSIDDSNDQASLPFLCRFVDSVNLFGYLALKYSPVIRKIETKGSEPSEIGPNQELTNEFTDKSQEPLLDLSPTAAVMHFNNVKNIENIPKKYAVKMNIYLGQCLHSISTDNISLQSAVRYLWQGANLLTELKEYDLTGEVAQELFSILKESDITGSLFQYLIAQSVKAYRMRIDHLKTDFPPTNRERLFVKEAQRLRVTFLNPQISQMFVSSQKFFDTIPNGTSLVRLGRSLEEIRQWATENRNCLIVVIDNINDDKSDNSNLTNVASIIFGSPDVFNASQISLNFEEVALKYQIFKQIITTSIDEVESMTPASAKTVNSPNSRGKQKATKKSSSKLPPPSSGAKTDDKSANAANSTNNLSATTVTVSSFAKEALKLNNPEFQKFIDDLNEAFKPVSEIIPENNCPESVLILSSNEKVHSIPFECITAFEKFQIIYRDFSIMSALNRKSPCTTTPSFGELI</sequence>
<feature type="compositionally biased region" description="Polar residues" evidence="1">
    <location>
        <begin position="1161"/>
        <end position="1171"/>
    </location>
</feature>
<feature type="compositionally biased region" description="Low complexity" evidence="1">
    <location>
        <begin position="701"/>
        <end position="721"/>
    </location>
</feature>